<proteinExistence type="predicted"/>
<dbReference type="Proteomes" id="UP000683000">
    <property type="component" value="Unassembled WGS sequence"/>
</dbReference>
<feature type="region of interest" description="Disordered" evidence="1">
    <location>
        <begin position="161"/>
        <end position="181"/>
    </location>
</feature>
<dbReference type="Gene3D" id="3.40.50.970">
    <property type="match status" value="1"/>
</dbReference>
<evidence type="ECO:0000313" key="2">
    <source>
        <dbReference type="EMBL" id="KAG6369948.1"/>
    </source>
</evidence>
<protein>
    <submittedName>
        <fullName evidence="3">Uncharacterized protein</fullName>
    </submittedName>
</protein>
<evidence type="ECO:0000256" key="1">
    <source>
        <dbReference type="SAM" id="MobiDB-lite"/>
    </source>
</evidence>
<keyword evidence="4" id="KW-1185">Reference proteome</keyword>
<evidence type="ECO:0000313" key="3">
    <source>
        <dbReference type="EMBL" id="KAG6371716.1"/>
    </source>
</evidence>
<comment type="caution">
    <text evidence="3">The sequence shown here is derived from an EMBL/GenBank/DDBJ whole genome shotgun (WGS) entry which is preliminary data.</text>
</comment>
<name>A0A8I3A5D0_9AGAM</name>
<gene>
    <name evidence="2" type="ORF">JVT61DRAFT_12575</name>
    <name evidence="3" type="ORF">JVT61DRAFT_9060</name>
</gene>
<evidence type="ECO:0000313" key="4">
    <source>
        <dbReference type="Proteomes" id="UP000683000"/>
    </source>
</evidence>
<accession>A0A8I3A5D0</accession>
<organism evidence="3 4">
    <name type="scientific">Boletus reticuloceps</name>
    <dbReference type="NCBI Taxonomy" id="495285"/>
    <lineage>
        <taxon>Eukaryota</taxon>
        <taxon>Fungi</taxon>
        <taxon>Dikarya</taxon>
        <taxon>Basidiomycota</taxon>
        <taxon>Agaricomycotina</taxon>
        <taxon>Agaricomycetes</taxon>
        <taxon>Agaricomycetidae</taxon>
        <taxon>Boletales</taxon>
        <taxon>Boletineae</taxon>
        <taxon>Boletaceae</taxon>
        <taxon>Boletoideae</taxon>
        <taxon>Boletus</taxon>
    </lineage>
</organism>
<dbReference type="AlphaFoldDB" id="A0A8I3A5D0"/>
<dbReference type="EMBL" id="JAGFBS010000032">
    <property type="protein sequence ID" value="KAG6371716.1"/>
    <property type="molecule type" value="Genomic_DNA"/>
</dbReference>
<dbReference type="EMBL" id="JAGFBS010000059">
    <property type="protein sequence ID" value="KAG6369948.1"/>
    <property type="molecule type" value="Genomic_DNA"/>
</dbReference>
<reference evidence="3" key="1">
    <citation type="submission" date="2021-03" db="EMBL/GenBank/DDBJ databases">
        <title>Evolutionary innovations through gain and loss of genes in the ectomycorrhizal Boletales.</title>
        <authorList>
            <person name="Wu G."/>
            <person name="Miyauchi S."/>
            <person name="Morin E."/>
            <person name="Yang Z.-L."/>
            <person name="Xu J."/>
            <person name="Martin F.M."/>
        </authorList>
    </citation>
    <scope>NUCLEOTIDE SEQUENCE</scope>
    <source>
        <strain evidence="3">BR01</strain>
    </source>
</reference>
<dbReference type="OrthoDB" id="3326783at2759"/>
<sequence length="181" mass="19601">MAAIPTVSWVAFITSDTVPIPSHPTPCHSPLPSATRLSQTCLLVGQVFKLSHLAVTLVSPYSGFPLQLVLLATELSSLPLVLHIAVKDDLSDILLLQSAFLFCLVSYTPPQEAHDNALLASRLARTEKKAVIHIFYELSDGQVIDIAEEDVQLFLLSEKTAPSSVPDHSSQVDDVDNCSND</sequence>